<dbReference type="PROSITE" id="PS51168">
    <property type="entry name" value="CHORISMATE_MUT_2"/>
    <property type="match status" value="1"/>
</dbReference>
<evidence type="ECO:0000313" key="4">
    <source>
        <dbReference type="EMBL" id="MBB4016574.1"/>
    </source>
</evidence>
<dbReference type="GO" id="GO:0016829">
    <property type="term" value="F:lyase activity"/>
    <property type="evidence" value="ECO:0007669"/>
    <property type="project" value="UniProtKB-KW"/>
</dbReference>
<dbReference type="RefSeq" id="WP_183316182.1">
    <property type="nucleotide sequence ID" value="NZ_JACIEN010000001.1"/>
</dbReference>
<keyword evidence="4" id="KW-0456">Lyase</keyword>
<dbReference type="InterPro" id="IPR036263">
    <property type="entry name" value="Chorismate_II_sf"/>
</dbReference>
<dbReference type="SUPFAM" id="SSF48600">
    <property type="entry name" value="Chorismate mutase II"/>
    <property type="match status" value="1"/>
</dbReference>
<dbReference type="SMART" id="SM00830">
    <property type="entry name" value="CM_2"/>
    <property type="match status" value="1"/>
</dbReference>
<accession>A0A840BUI7</accession>
<dbReference type="InterPro" id="IPR036979">
    <property type="entry name" value="CM_dom_sf"/>
</dbReference>
<evidence type="ECO:0000256" key="1">
    <source>
        <dbReference type="ARBA" id="ARBA00012404"/>
    </source>
</evidence>
<proteinExistence type="predicted"/>
<feature type="domain" description="Chorismate mutase" evidence="3">
    <location>
        <begin position="10"/>
        <end position="101"/>
    </location>
</feature>
<name>A0A840BUI7_9HYPH</name>
<dbReference type="Proteomes" id="UP000577362">
    <property type="component" value="Unassembled WGS sequence"/>
</dbReference>
<dbReference type="EMBL" id="JACIEN010000001">
    <property type="protein sequence ID" value="MBB4016574.1"/>
    <property type="molecule type" value="Genomic_DNA"/>
</dbReference>
<dbReference type="InterPro" id="IPR051331">
    <property type="entry name" value="Chorismate_mutase-related"/>
</dbReference>
<dbReference type="GO" id="GO:0046417">
    <property type="term" value="P:chorismate metabolic process"/>
    <property type="evidence" value="ECO:0007669"/>
    <property type="project" value="InterPro"/>
</dbReference>
<dbReference type="InterPro" id="IPR002701">
    <property type="entry name" value="CM_II_prokaryot"/>
</dbReference>
<keyword evidence="2" id="KW-0413">Isomerase</keyword>
<comment type="caution">
    <text evidence="4">The sequence shown here is derived from an EMBL/GenBank/DDBJ whole genome shotgun (WGS) entry which is preliminary data.</text>
</comment>
<dbReference type="Gene3D" id="1.20.59.10">
    <property type="entry name" value="Chorismate mutase"/>
    <property type="match status" value="1"/>
</dbReference>
<keyword evidence="4" id="KW-0670">Pyruvate</keyword>
<dbReference type="EC" id="5.4.99.5" evidence="1"/>
<dbReference type="GO" id="GO:0004106">
    <property type="term" value="F:chorismate mutase activity"/>
    <property type="evidence" value="ECO:0007669"/>
    <property type="project" value="UniProtKB-EC"/>
</dbReference>
<dbReference type="PANTHER" id="PTHR38041:SF1">
    <property type="entry name" value="CHORISMATE MUTASE"/>
    <property type="match status" value="1"/>
</dbReference>
<dbReference type="AlphaFoldDB" id="A0A840BUI7"/>
<reference evidence="4 5" key="1">
    <citation type="submission" date="2020-08" db="EMBL/GenBank/DDBJ databases">
        <title>Genomic Encyclopedia of Type Strains, Phase IV (KMG-IV): sequencing the most valuable type-strain genomes for metagenomic binning, comparative biology and taxonomic classification.</title>
        <authorList>
            <person name="Goeker M."/>
        </authorList>
    </citation>
    <scope>NUCLEOTIDE SEQUENCE [LARGE SCALE GENOMIC DNA]</scope>
    <source>
        <strain evidence="4 5">DSM 103737</strain>
    </source>
</reference>
<dbReference type="Pfam" id="PF01817">
    <property type="entry name" value="CM_2"/>
    <property type="match status" value="1"/>
</dbReference>
<sequence length="103" mass="10954">MGVSTAGDEARAAAALAPLRAEIDAIDADLVALIAKRMAVVERVIAVKRASGIPALLNDRVEEVAAHVRHRAAALGAPPDLAETVWRAMMDWVIAYEDEKLGQ</sequence>
<organism evidence="4 5">
    <name type="scientific">Chelatococcus caeni</name>
    <dbReference type="NCBI Taxonomy" id="1348468"/>
    <lineage>
        <taxon>Bacteria</taxon>
        <taxon>Pseudomonadati</taxon>
        <taxon>Pseudomonadota</taxon>
        <taxon>Alphaproteobacteria</taxon>
        <taxon>Hyphomicrobiales</taxon>
        <taxon>Chelatococcaceae</taxon>
        <taxon>Chelatococcus</taxon>
    </lineage>
</organism>
<evidence type="ECO:0000313" key="5">
    <source>
        <dbReference type="Proteomes" id="UP000577362"/>
    </source>
</evidence>
<protein>
    <recommendedName>
        <fullName evidence="1">chorismate mutase</fullName>
        <ecNumber evidence="1">5.4.99.5</ecNumber>
    </recommendedName>
</protein>
<evidence type="ECO:0000256" key="2">
    <source>
        <dbReference type="ARBA" id="ARBA00023235"/>
    </source>
</evidence>
<dbReference type="GO" id="GO:0009697">
    <property type="term" value="P:salicylic acid biosynthetic process"/>
    <property type="evidence" value="ECO:0007669"/>
    <property type="project" value="TreeGrafter"/>
</dbReference>
<keyword evidence="5" id="KW-1185">Reference proteome</keyword>
<dbReference type="PANTHER" id="PTHR38041">
    <property type="entry name" value="CHORISMATE MUTASE"/>
    <property type="match status" value="1"/>
</dbReference>
<gene>
    <name evidence="4" type="ORF">GGR16_001580</name>
</gene>
<evidence type="ECO:0000259" key="3">
    <source>
        <dbReference type="PROSITE" id="PS51168"/>
    </source>
</evidence>